<organism evidence="2 3">
    <name type="scientific">Pseudoalteromonas phenolica</name>
    <dbReference type="NCBI Taxonomy" id="161398"/>
    <lineage>
        <taxon>Bacteria</taxon>
        <taxon>Pseudomonadati</taxon>
        <taxon>Pseudomonadota</taxon>
        <taxon>Gammaproteobacteria</taxon>
        <taxon>Alteromonadales</taxon>
        <taxon>Pseudoalteromonadaceae</taxon>
        <taxon>Pseudoalteromonas</taxon>
    </lineage>
</organism>
<evidence type="ECO:0000313" key="2">
    <source>
        <dbReference type="EMBL" id="TMP77740.1"/>
    </source>
</evidence>
<name>A0A5S3YPV4_9GAMM</name>
<protein>
    <submittedName>
        <fullName evidence="2">Uncharacterized protein</fullName>
    </submittedName>
</protein>
<dbReference type="AlphaFoldDB" id="A0A5S3YPV4"/>
<dbReference type="RefSeq" id="WP_138569022.1">
    <property type="nucleotide sequence ID" value="NZ_PNCM01000051.1"/>
</dbReference>
<reference evidence="3" key="2">
    <citation type="submission" date="2019-06" db="EMBL/GenBank/DDBJ databases">
        <title>Co-occurence of chitin degradation, pigmentation and bioactivity in marine Pseudoalteromonas.</title>
        <authorList>
            <person name="Sonnenschein E.C."/>
            <person name="Bech P.K."/>
        </authorList>
    </citation>
    <scope>NUCLEOTIDE SEQUENCE [LARGE SCALE GENOMIC DNA]</scope>
    <source>
        <strain evidence="3">S1189</strain>
    </source>
</reference>
<gene>
    <name evidence="2" type="ORF">CWB73_18980</name>
</gene>
<accession>A0A5S3YPV4</accession>
<evidence type="ECO:0000313" key="3">
    <source>
        <dbReference type="Proteomes" id="UP000307362"/>
    </source>
</evidence>
<dbReference type="OrthoDB" id="6315870at2"/>
<dbReference type="EMBL" id="PNCM01000051">
    <property type="protein sequence ID" value="TMP77740.1"/>
    <property type="molecule type" value="Genomic_DNA"/>
</dbReference>
<dbReference type="PROSITE" id="PS51257">
    <property type="entry name" value="PROKAR_LIPOPROTEIN"/>
    <property type="match status" value="1"/>
</dbReference>
<sequence length="1001" mass="107035">MAKRFNKLTPIATSVALSLGLTGCFGDDDNNVKVEPVVTVDGVANADFNIAVSGRAVKGTLKNAALSVKTVNANGELVDVAYRSEVTSVEETASATSEAEAKSLAEKAILDASPSVVTGEKGEYTIYLASDFSGPLHITVNTKKDGDDSLVKCDAFVGCGDFSAASDLDINKNDKVDFGEWYKDDLELSVVKLIKTTSSDSSSVRGMQYAEGDAAASFKANVTLFTSAAAAILIADGEISTDTIKSASSKVIRALIGDEALLATLTADISEGGAVDFTDVDGTESVDAGVLTMIQVAASIQAVAAKGDNGSISDVIEQLKNDVKDDNLEASDTFTALKEQSKAAGKILAAVVSGDTEAVKAALIEAGVDEETAEQTAATAQEAKDKAVESGATTEEDLKEDAEKSEKQLDEIGNGEVLKNAELAELLSNSLTELKAELVSVQTLMATFETQLANVDELAEKEDKSNQDVVDFGVAATEFERAVRESDISATSTQLTNKIVELVSSTNGLAAKDAQYQAIADDAAAQKPLVDSENVKVQALVASSQQHLADAVEAVNELNLGKEFAKETAESAIETAKQAETDAVSAEVNFNTIKVRFDEAVGSIKSSQDAQTAKDILAELESAYSLNKETAQKFFADASNALEKANIYVEEAKSTDEEADSIATQAATSDMHTQAIEHYYTVFGSERIDEMATGVAKVGTGKLVNVSAVSREGADAVFNVGEVIFDVIKDILDNGSFGSGQQSGTSEKYPDWEYSYDTERYSFSFRNTRDGQNIDAIGSFISTERSKFSLTWSGMVKSDNGQSLNISEQNSAECLDYANSYERAEVITPNASCLVIHFNDYVTKFDDVDEDSVDRVTSYNLVTFSDGPYGFDGFVSFDVTATDINGNSVPIFNSDVTQHLDFVVQGTSEQVEFSTSFDVRYEEPVEEIGSMTISLLNYHGYQFSVNLEDESGPLMGEVSILDEDLTRFKAGDITEIENGFRINYISNESIDYTNIEVYGDR</sequence>
<proteinExistence type="predicted"/>
<comment type="caution">
    <text evidence="2">The sequence shown here is derived from an EMBL/GenBank/DDBJ whole genome shotgun (WGS) entry which is preliminary data.</text>
</comment>
<dbReference type="Proteomes" id="UP000307362">
    <property type="component" value="Unassembled WGS sequence"/>
</dbReference>
<evidence type="ECO:0000256" key="1">
    <source>
        <dbReference type="SAM" id="MobiDB-lite"/>
    </source>
</evidence>
<feature type="region of interest" description="Disordered" evidence="1">
    <location>
        <begin position="381"/>
        <end position="407"/>
    </location>
</feature>
<reference evidence="2 3" key="1">
    <citation type="submission" date="2017-12" db="EMBL/GenBank/DDBJ databases">
        <authorList>
            <person name="Paulsen S."/>
            <person name="Gram L.K."/>
        </authorList>
    </citation>
    <scope>NUCLEOTIDE SEQUENCE [LARGE SCALE GENOMIC DNA]</scope>
    <source>
        <strain evidence="2 3">S1189</strain>
    </source>
</reference>